<evidence type="ECO:0000256" key="2">
    <source>
        <dbReference type="ARBA" id="ARBA00022561"/>
    </source>
</evidence>
<dbReference type="Gene3D" id="3.30.380.10">
    <property type="entry name" value="MS2 Viral Coat Protein"/>
    <property type="match status" value="1"/>
</dbReference>
<comment type="subcellular location">
    <subcellularLocation>
        <location evidence="1">Virion</location>
    </subcellularLocation>
</comment>
<evidence type="ECO:0000256" key="1">
    <source>
        <dbReference type="ARBA" id="ARBA00004328"/>
    </source>
</evidence>
<keyword evidence="2" id="KW-0167">Capsid protein</keyword>
<protein>
    <recommendedName>
        <fullName evidence="5">Coat protein</fullName>
    </recommendedName>
</protein>
<evidence type="ECO:0008006" key="5">
    <source>
        <dbReference type="Google" id="ProtNLM"/>
    </source>
</evidence>
<dbReference type="GO" id="GO:0019028">
    <property type="term" value="C:viral capsid"/>
    <property type="evidence" value="ECO:0007669"/>
    <property type="project" value="UniProtKB-KW"/>
</dbReference>
<name>A0A514D8F7_9VIRU</name>
<accession>A0A514D8F7</accession>
<organism evidence="4">
    <name type="scientific">Leviviridae sp</name>
    <dbReference type="NCBI Taxonomy" id="2027243"/>
    <lineage>
        <taxon>Viruses</taxon>
        <taxon>Riboviria</taxon>
        <taxon>Orthornavirae</taxon>
        <taxon>Lenarviricota</taxon>
        <taxon>Leviviricetes</taxon>
        <taxon>Norzivirales</taxon>
        <taxon>Fiersviridae</taxon>
    </lineage>
</organism>
<dbReference type="InterPro" id="IPR015954">
    <property type="entry name" value="Phage_RNA-type_capsid"/>
</dbReference>
<proteinExistence type="predicted"/>
<keyword evidence="3" id="KW-0946">Virion</keyword>
<dbReference type="SUPFAM" id="SSF55405">
    <property type="entry name" value="RNA bacteriophage capsid protein"/>
    <property type="match status" value="1"/>
</dbReference>
<gene>
    <name evidence="4" type="ORF">H2RhizoLitter493893_000002</name>
</gene>
<evidence type="ECO:0000313" key="4">
    <source>
        <dbReference type="EMBL" id="QDH89867.1"/>
    </source>
</evidence>
<reference evidence="4" key="1">
    <citation type="submission" date="2019-05" db="EMBL/GenBank/DDBJ databases">
        <title>Metatranscriptomic reconstruction reveals RNA viruses with the potential to shape carbon cycling in soil.</title>
        <authorList>
            <person name="Starr E.P."/>
            <person name="Nuccio E."/>
            <person name="Pett-Ridge J."/>
            <person name="Banfield J.F."/>
            <person name="Firestone M.K."/>
        </authorList>
    </citation>
    <scope>NUCLEOTIDE SEQUENCE</scope>
    <source>
        <strain evidence="4">H2_Rhizo_Litter_49_scaffold_3893</strain>
    </source>
</reference>
<dbReference type="EMBL" id="MN035093">
    <property type="protein sequence ID" value="QDH89867.1"/>
    <property type="molecule type" value="Genomic_RNA"/>
</dbReference>
<evidence type="ECO:0000256" key="3">
    <source>
        <dbReference type="ARBA" id="ARBA00022844"/>
    </source>
</evidence>
<sequence length="139" mass="14929">MPAIANIVIADGQPTPVNRTFAPLGVSSDLVATYENRSTGIQVGYDTLSIGFRRANGKSHNNKLTLKLSLPILEVTSPATSSGIQPQPTRAYSCDVFVDFVCSDRSSVQDRKNLVTLLRNALVASGVLDTCVQNLESVY</sequence>